<comment type="caution">
    <text evidence="7">The sequence shown here is derived from an EMBL/GenBank/DDBJ whole genome shotgun (WGS) entry which is preliminary data.</text>
</comment>
<sequence>MRRAVVAVLCLALPVWAQGRDEVPAAVAGCVECHQAQGLPGMPGWPRLAGMERSAIVEILRGHRDRLIPDSTMDKVAAYLDDAQIDAAADYFSRIEPGDPSPFDFGD</sequence>
<evidence type="ECO:0000259" key="6">
    <source>
        <dbReference type="PROSITE" id="PS51007"/>
    </source>
</evidence>
<dbReference type="GO" id="GO:0020037">
    <property type="term" value="F:heme binding"/>
    <property type="evidence" value="ECO:0007669"/>
    <property type="project" value="InterPro"/>
</dbReference>
<evidence type="ECO:0000313" key="8">
    <source>
        <dbReference type="Proteomes" id="UP000599578"/>
    </source>
</evidence>
<keyword evidence="5" id="KW-0732">Signal</keyword>
<dbReference type="InterPro" id="IPR009056">
    <property type="entry name" value="Cyt_c-like_dom"/>
</dbReference>
<feature type="domain" description="Cytochrome c" evidence="6">
    <location>
        <begin position="14"/>
        <end position="96"/>
    </location>
</feature>
<accession>A0A918DQU7</accession>
<dbReference type="GO" id="GO:0009055">
    <property type="term" value="F:electron transfer activity"/>
    <property type="evidence" value="ECO:0007669"/>
    <property type="project" value="InterPro"/>
</dbReference>
<name>A0A918DQU7_9GAMM</name>
<proteinExistence type="predicted"/>
<organism evidence="7 8">
    <name type="scientific">Marinobacterium nitratireducens</name>
    <dbReference type="NCBI Taxonomy" id="518897"/>
    <lineage>
        <taxon>Bacteria</taxon>
        <taxon>Pseudomonadati</taxon>
        <taxon>Pseudomonadota</taxon>
        <taxon>Gammaproteobacteria</taxon>
        <taxon>Oceanospirillales</taxon>
        <taxon>Oceanospirillaceae</taxon>
        <taxon>Marinobacterium</taxon>
    </lineage>
</organism>
<evidence type="ECO:0000313" key="7">
    <source>
        <dbReference type="EMBL" id="GGO80427.1"/>
    </source>
</evidence>
<dbReference type="PROSITE" id="PS51007">
    <property type="entry name" value="CYTC"/>
    <property type="match status" value="1"/>
</dbReference>
<keyword evidence="1 4" id="KW-0349">Heme</keyword>
<evidence type="ECO:0000256" key="4">
    <source>
        <dbReference type="PROSITE-ProRule" id="PRU00433"/>
    </source>
</evidence>
<evidence type="ECO:0000256" key="2">
    <source>
        <dbReference type="ARBA" id="ARBA00022723"/>
    </source>
</evidence>
<dbReference type="AlphaFoldDB" id="A0A918DQU7"/>
<dbReference type="EMBL" id="BMLT01000004">
    <property type="protein sequence ID" value="GGO80427.1"/>
    <property type="molecule type" value="Genomic_DNA"/>
</dbReference>
<feature type="chain" id="PRO_5037939842" description="Cytochrome c domain-containing protein" evidence="5">
    <location>
        <begin position="18"/>
        <end position="107"/>
    </location>
</feature>
<keyword evidence="8" id="KW-1185">Reference proteome</keyword>
<evidence type="ECO:0000256" key="5">
    <source>
        <dbReference type="SAM" id="SignalP"/>
    </source>
</evidence>
<dbReference type="Gene3D" id="1.10.760.10">
    <property type="entry name" value="Cytochrome c-like domain"/>
    <property type="match status" value="1"/>
</dbReference>
<dbReference type="SUPFAM" id="SSF46626">
    <property type="entry name" value="Cytochrome c"/>
    <property type="match status" value="1"/>
</dbReference>
<keyword evidence="3 4" id="KW-0408">Iron</keyword>
<dbReference type="Proteomes" id="UP000599578">
    <property type="component" value="Unassembled WGS sequence"/>
</dbReference>
<evidence type="ECO:0000256" key="1">
    <source>
        <dbReference type="ARBA" id="ARBA00022617"/>
    </source>
</evidence>
<reference evidence="7 8" key="1">
    <citation type="journal article" date="2014" name="Int. J. Syst. Evol. Microbiol.">
        <title>Complete genome sequence of Corynebacterium casei LMG S-19264T (=DSM 44701T), isolated from a smear-ripened cheese.</title>
        <authorList>
            <consortium name="US DOE Joint Genome Institute (JGI-PGF)"/>
            <person name="Walter F."/>
            <person name="Albersmeier A."/>
            <person name="Kalinowski J."/>
            <person name="Ruckert C."/>
        </authorList>
    </citation>
    <scope>NUCLEOTIDE SEQUENCE [LARGE SCALE GENOMIC DNA]</scope>
    <source>
        <strain evidence="7 8">CGMCC 1.7286</strain>
    </source>
</reference>
<evidence type="ECO:0000256" key="3">
    <source>
        <dbReference type="ARBA" id="ARBA00023004"/>
    </source>
</evidence>
<dbReference type="GO" id="GO:0046872">
    <property type="term" value="F:metal ion binding"/>
    <property type="evidence" value="ECO:0007669"/>
    <property type="project" value="UniProtKB-KW"/>
</dbReference>
<gene>
    <name evidence="7" type="ORF">GCM10011348_17060</name>
</gene>
<protein>
    <recommendedName>
        <fullName evidence="6">Cytochrome c domain-containing protein</fullName>
    </recommendedName>
</protein>
<dbReference type="InterPro" id="IPR036909">
    <property type="entry name" value="Cyt_c-like_dom_sf"/>
</dbReference>
<keyword evidence="2 4" id="KW-0479">Metal-binding</keyword>
<feature type="signal peptide" evidence="5">
    <location>
        <begin position="1"/>
        <end position="17"/>
    </location>
</feature>
<dbReference type="RefSeq" id="WP_188860164.1">
    <property type="nucleotide sequence ID" value="NZ_BMLT01000004.1"/>
</dbReference>